<evidence type="ECO:0000256" key="4">
    <source>
        <dbReference type="ARBA" id="ARBA00023136"/>
    </source>
</evidence>
<accession>A0A3R9WNJ9</accession>
<evidence type="ECO:0000256" key="3">
    <source>
        <dbReference type="ARBA" id="ARBA00022729"/>
    </source>
</evidence>
<evidence type="ECO:0000256" key="2">
    <source>
        <dbReference type="ARBA" id="ARBA00005722"/>
    </source>
</evidence>
<evidence type="ECO:0000256" key="1">
    <source>
        <dbReference type="ARBA" id="ARBA00004442"/>
    </source>
</evidence>
<reference evidence="7 8" key="1">
    <citation type="submission" date="2018-12" db="EMBL/GenBank/DDBJ databases">
        <title>Sphingomonas sp. HMF7854 Genome sequencing and assembly.</title>
        <authorList>
            <person name="Cha I."/>
            <person name="Kang H."/>
            <person name="Kim H."/>
            <person name="Kang J."/>
            <person name="Joh K."/>
        </authorList>
    </citation>
    <scope>NUCLEOTIDE SEQUENCE [LARGE SCALE GENOMIC DNA]</scope>
    <source>
        <strain evidence="7 8">HMF7854</strain>
    </source>
</reference>
<feature type="chain" id="PRO_5018667058" evidence="6">
    <location>
        <begin position="21"/>
        <end position="279"/>
    </location>
</feature>
<comment type="similarity">
    <text evidence="2">Belongs to the MipA/OmpV family.</text>
</comment>
<organism evidence="7 8">
    <name type="scientific">Sphingomonas ginkgonis</name>
    <dbReference type="NCBI Taxonomy" id="2315330"/>
    <lineage>
        <taxon>Bacteria</taxon>
        <taxon>Pseudomonadati</taxon>
        <taxon>Pseudomonadota</taxon>
        <taxon>Alphaproteobacteria</taxon>
        <taxon>Sphingomonadales</taxon>
        <taxon>Sphingomonadaceae</taxon>
        <taxon>Sphingomonas</taxon>
    </lineage>
</organism>
<keyword evidence="4" id="KW-0472">Membrane</keyword>
<dbReference type="EMBL" id="RWJF01000001">
    <property type="protein sequence ID" value="RST29704.1"/>
    <property type="molecule type" value="Genomic_DNA"/>
</dbReference>
<evidence type="ECO:0000256" key="5">
    <source>
        <dbReference type="ARBA" id="ARBA00023237"/>
    </source>
</evidence>
<evidence type="ECO:0000256" key="6">
    <source>
        <dbReference type="SAM" id="SignalP"/>
    </source>
</evidence>
<evidence type="ECO:0000313" key="7">
    <source>
        <dbReference type="EMBL" id="RST29704.1"/>
    </source>
</evidence>
<dbReference type="AlphaFoldDB" id="A0A3R9WNJ9"/>
<keyword evidence="3 6" id="KW-0732">Signal</keyword>
<dbReference type="Pfam" id="PF06629">
    <property type="entry name" value="MipA"/>
    <property type="match status" value="1"/>
</dbReference>
<sequence length="279" mass="30154">MRMIFAALATALLAGTPAWAQSESKPLPDPFDNRDTLTIGAAAAFLPDYEGSDDYRFIPAPVIRGRVSGHSFYSKGSYVYFDLVPRTPGKFSFNAGPIAGVRFNRRSKIHDPVVDLLPRRKTAIELGAFAGVSLSGLTNPYDSLGVHVDVVHDVAGAHRSTVITPSVDFATPLSRHTYVSLSASADFVGDRYARYYYSISPAEAVASGLPAFDASGGYKNWKLSLIANQSLTGDLLHGLSLFGTGSYARLQNDFRRSPIVNQRGSPTQWLGAVGLAYTW</sequence>
<dbReference type="RefSeq" id="WP_126717543.1">
    <property type="nucleotide sequence ID" value="NZ_RWJF01000001.1"/>
</dbReference>
<gene>
    <name evidence="7" type="ORF">HMF7854_01830</name>
</gene>
<dbReference type="InterPro" id="IPR010583">
    <property type="entry name" value="MipA"/>
</dbReference>
<proteinExistence type="inferred from homology"/>
<feature type="signal peptide" evidence="6">
    <location>
        <begin position="1"/>
        <end position="20"/>
    </location>
</feature>
<keyword evidence="5" id="KW-0998">Cell outer membrane</keyword>
<protein>
    <submittedName>
        <fullName evidence="7">MipA/OmpV family protein</fullName>
    </submittedName>
</protein>
<keyword evidence="8" id="KW-1185">Reference proteome</keyword>
<dbReference type="PANTHER" id="PTHR38776:SF1">
    <property type="entry name" value="MLTA-INTERACTING PROTEIN-RELATED"/>
    <property type="match status" value="1"/>
</dbReference>
<evidence type="ECO:0000313" key="8">
    <source>
        <dbReference type="Proteomes" id="UP000274661"/>
    </source>
</evidence>
<comment type="caution">
    <text evidence="7">The sequence shown here is derived from an EMBL/GenBank/DDBJ whole genome shotgun (WGS) entry which is preliminary data.</text>
</comment>
<name>A0A3R9WNJ9_9SPHN</name>
<dbReference type="Proteomes" id="UP000274661">
    <property type="component" value="Unassembled WGS sequence"/>
</dbReference>
<dbReference type="GO" id="GO:0009279">
    <property type="term" value="C:cell outer membrane"/>
    <property type="evidence" value="ECO:0007669"/>
    <property type="project" value="UniProtKB-SubCell"/>
</dbReference>
<dbReference type="OrthoDB" id="5462484at2"/>
<comment type="subcellular location">
    <subcellularLocation>
        <location evidence="1">Cell outer membrane</location>
    </subcellularLocation>
</comment>
<dbReference type="PANTHER" id="PTHR38776">
    <property type="entry name" value="MLTA-INTERACTING PROTEIN-RELATED"/>
    <property type="match status" value="1"/>
</dbReference>